<dbReference type="GO" id="GO:0005524">
    <property type="term" value="F:ATP binding"/>
    <property type="evidence" value="ECO:0007669"/>
    <property type="project" value="UniProtKB-KW"/>
</dbReference>
<dbReference type="PANTHER" id="PTHR40547">
    <property type="entry name" value="SLL0298 PROTEIN"/>
    <property type="match status" value="1"/>
</dbReference>
<comment type="caution">
    <text evidence="3">The sequence shown here is derived from an EMBL/GenBank/DDBJ whole genome shotgun (WGS) entry which is preliminary data.</text>
</comment>
<feature type="transmembrane region" description="Helical" evidence="1">
    <location>
        <begin position="42"/>
        <end position="71"/>
    </location>
</feature>
<dbReference type="InterPro" id="IPR018639">
    <property type="entry name" value="DUF2062"/>
</dbReference>
<gene>
    <name evidence="3" type="ORF">CPU12_03705</name>
</gene>
<protein>
    <submittedName>
        <fullName evidence="3">ATP-binding protein</fullName>
    </submittedName>
</protein>
<sequence length="173" mass="20293">MLRKKLEKILPTHEKVQKQKFLKIFGKLLYKREIWSLSRRKVAWGVFIGIFVACIPMPLQMLLATFLAIVFNANFPISFALIFVSNPITMPPLFYFEYEIGNFIFQSKNPVIFSFKSMYDNLDQIALSLYTGAIILGVISAFICMYLTNFYWISNVRRTRIKRIKELNNETLL</sequence>
<evidence type="ECO:0000256" key="1">
    <source>
        <dbReference type="SAM" id="Phobius"/>
    </source>
</evidence>
<keyword evidence="4" id="KW-1185">Reference proteome</keyword>
<feature type="domain" description="DUF2062" evidence="2">
    <location>
        <begin position="23"/>
        <end position="159"/>
    </location>
</feature>
<reference evidence="3 4" key="1">
    <citation type="submission" date="2017-09" db="EMBL/GenBank/DDBJ databases">
        <title>Arcobacter canalis sp. nov., a new species isolated from a water canal contaminated with urban sewage.</title>
        <authorList>
            <person name="Perez-Cataluna A."/>
            <person name="Salas-Masso N."/>
            <person name="Figueras M.J."/>
        </authorList>
    </citation>
    <scope>NUCLEOTIDE SEQUENCE [LARGE SCALE GENOMIC DNA]</scope>
    <source>
        <strain evidence="3 4">F98-3</strain>
    </source>
</reference>
<keyword evidence="3" id="KW-0067">ATP-binding</keyword>
<evidence type="ECO:0000259" key="2">
    <source>
        <dbReference type="Pfam" id="PF09835"/>
    </source>
</evidence>
<evidence type="ECO:0000313" key="4">
    <source>
        <dbReference type="Proteomes" id="UP000221222"/>
    </source>
</evidence>
<keyword evidence="3" id="KW-0547">Nucleotide-binding</keyword>
<dbReference type="PANTHER" id="PTHR40547:SF1">
    <property type="entry name" value="SLL0298 PROTEIN"/>
    <property type="match status" value="1"/>
</dbReference>
<keyword evidence="1" id="KW-1133">Transmembrane helix</keyword>
<evidence type="ECO:0000313" key="3">
    <source>
        <dbReference type="EMBL" id="PHO18681.1"/>
    </source>
</evidence>
<proteinExistence type="predicted"/>
<dbReference type="RefSeq" id="WP_099341739.1">
    <property type="nucleotide sequence ID" value="NZ_CP032098.1"/>
</dbReference>
<name>A0A2G1DJM7_9BACT</name>
<organism evidence="3 4">
    <name type="scientific">Malaciobacter molluscorum LMG 25693</name>
    <dbReference type="NCBI Taxonomy" id="870501"/>
    <lineage>
        <taxon>Bacteria</taxon>
        <taxon>Pseudomonadati</taxon>
        <taxon>Campylobacterota</taxon>
        <taxon>Epsilonproteobacteria</taxon>
        <taxon>Campylobacterales</taxon>
        <taxon>Arcobacteraceae</taxon>
        <taxon>Malaciobacter</taxon>
    </lineage>
</organism>
<dbReference type="EMBL" id="NXFY01000004">
    <property type="protein sequence ID" value="PHO18681.1"/>
    <property type="molecule type" value="Genomic_DNA"/>
</dbReference>
<feature type="transmembrane region" description="Helical" evidence="1">
    <location>
        <begin position="127"/>
        <end position="153"/>
    </location>
</feature>
<dbReference type="Pfam" id="PF09835">
    <property type="entry name" value="DUF2062"/>
    <property type="match status" value="1"/>
</dbReference>
<keyword evidence="1" id="KW-0472">Membrane</keyword>
<keyword evidence="1" id="KW-0812">Transmembrane</keyword>
<dbReference type="Proteomes" id="UP000221222">
    <property type="component" value="Unassembled WGS sequence"/>
</dbReference>
<accession>A0A2G1DJM7</accession>
<dbReference type="AlphaFoldDB" id="A0A2G1DJM7"/>